<evidence type="ECO:0000256" key="1">
    <source>
        <dbReference type="SAM" id="MobiDB-lite"/>
    </source>
</evidence>
<name>A0A919PBW1_9CELL</name>
<protein>
    <submittedName>
        <fullName evidence="2">Uncharacterized protein</fullName>
    </submittedName>
</protein>
<dbReference type="RefSeq" id="WP_203670243.1">
    <property type="nucleotide sequence ID" value="NZ_BONO01000039.1"/>
</dbReference>
<dbReference type="Proteomes" id="UP000642125">
    <property type="component" value="Unassembled WGS sequence"/>
</dbReference>
<sequence>MGFLGKALKSAAAAKVAQIAVREISKPENQRKAKELLGRATKRGGSAGRA</sequence>
<keyword evidence="3" id="KW-1185">Reference proteome</keyword>
<proteinExistence type="predicted"/>
<evidence type="ECO:0000313" key="2">
    <source>
        <dbReference type="EMBL" id="GIG38175.1"/>
    </source>
</evidence>
<dbReference type="EMBL" id="BONO01000039">
    <property type="protein sequence ID" value="GIG38175.1"/>
    <property type="molecule type" value="Genomic_DNA"/>
</dbReference>
<reference evidence="2" key="1">
    <citation type="submission" date="2021-01" db="EMBL/GenBank/DDBJ databases">
        <title>Whole genome shotgun sequence of Cellulomonas pakistanensis NBRC 110800.</title>
        <authorList>
            <person name="Komaki H."/>
            <person name="Tamura T."/>
        </authorList>
    </citation>
    <scope>NUCLEOTIDE SEQUENCE</scope>
    <source>
        <strain evidence="2">NBRC 110800</strain>
    </source>
</reference>
<dbReference type="AlphaFoldDB" id="A0A919PBW1"/>
<organism evidence="2 3">
    <name type="scientific">Cellulomonas pakistanensis</name>
    <dbReference type="NCBI Taxonomy" id="992287"/>
    <lineage>
        <taxon>Bacteria</taxon>
        <taxon>Bacillati</taxon>
        <taxon>Actinomycetota</taxon>
        <taxon>Actinomycetes</taxon>
        <taxon>Micrococcales</taxon>
        <taxon>Cellulomonadaceae</taxon>
        <taxon>Cellulomonas</taxon>
    </lineage>
</organism>
<feature type="compositionally biased region" description="Basic and acidic residues" evidence="1">
    <location>
        <begin position="28"/>
        <end position="37"/>
    </location>
</feature>
<accession>A0A919PBW1</accession>
<evidence type="ECO:0000313" key="3">
    <source>
        <dbReference type="Proteomes" id="UP000642125"/>
    </source>
</evidence>
<comment type="caution">
    <text evidence="2">The sequence shown here is derived from an EMBL/GenBank/DDBJ whole genome shotgun (WGS) entry which is preliminary data.</text>
</comment>
<feature type="region of interest" description="Disordered" evidence="1">
    <location>
        <begin position="28"/>
        <end position="50"/>
    </location>
</feature>
<gene>
    <name evidence="2" type="ORF">Cpa01nite_35560</name>
</gene>